<dbReference type="PANTHER" id="PTHR31579">
    <property type="entry name" value="OS03G0796600 PROTEIN"/>
    <property type="match status" value="1"/>
</dbReference>
<accession>A0A328DQG3</accession>
<organism evidence="1 2">
    <name type="scientific">Cuscuta australis</name>
    <dbReference type="NCBI Taxonomy" id="267555"/>
    <lineage>
        <taxon>Eukaryota</taxon>
        <taxon>Viridiplantae</taxon>
        <taxon>Streptophyta</taxon>
        <taxon>Embryophyta</taxon>
        <taxon>Tracheophyta</taxon>
        <taxon>Spermatophyta</taxon>
        <taxon>Magnoliopsida</taxon>
        <taxon>eudicotyledons</taxon>
        <taxon>Gunneridae</taxon>
        <taxon>Pentapetalae</taxon>
        <taxon>asterids</taxon>
        <taxon>lamiids</taxon>
        <taxon>Solanales</taxon>
        <taxon>Convolvulaceae</taxon>
        <taxon>Cuscuteae</taxon>
        <taxon>Cuscuta</taxon>
        <taxon>Cuscuta subgen. Grammica</taxon>
        <taxon>Cuscuta sect. Cleistogrammica</taxon>
    </lineage>
</organism>
<evidence type="ECO:0000313" key="1">
    <source>
        <dbReference type="EMBL" id="RAL47676.1"/>
    </source>
</evidence>
<dbReference type="NCBIfam" id="TIGR01615">
    <property type="entry name" value="A_thal_3542"/>
    <property type="match status" value="1"/>
</dbReference>
<dbReference type="InterPro" id="IPR006502">
    <property type="entry name" value="PDDEXK-like"/>
</dbReference>
<evidence type="ECO:0000313" key="2">
    <source>
        <dbReference type="Proteomes" id="UP000249390"/>
    </source>
</evidence>
<dbReference type="AlphaFoldDB" id="A0A328DQG3"/>
<proteinExistence type="predicted"/>
<sequence length="386" mass="43353">MRIQPIDCVSPDEPIKHVAKSRFKRLFERQFPGLLRNLSTEKPSEEPNCSKDVSDDCEPSSVCLAKMVQSFIEEGEEKHRCSRNLCYGFNRCCTDSEEETSDSCNCFRESSNNSSGDACEILKSLIPCAILSERNLLADTTKIIEKNKMSKRKDNVCRKTIVESLVAMGYDASICQSRWEKSPQVSAGDYEYIDVIFEGDRLIIDIEFRSEFEIARSTKTYKSVLQALPNTFVGKSDRLQKIISIVSEAAKQSLKKKGMPVPPWRQPEYVKAKWLSPYTRIDATSEKEERPLNLKEGNLCKATDLMIVGMPKPCGNNGSELIFGEETSSIPNNSYGSVNVFMKSKCVGEEDKQQMEIAEQSEAKGNSLHVGVKKMTGLSSLIDEKP</sequence>
<reference evidence="1 2" key="1">
    <citation type="submission" date="2018-06" db="EMBL/GenBank/DDBJ databases">
        <title>The Genome of Cuscuta australis (Dodder) Provides Insight into the Evolution of Plant Parasitism.</title>
        <authorList>
            <person name="Liu H."/>
        </authorList>
    </citation>
    <scope>NUCLEOTIDE SEQUENCE [LARGE SCALE GENOMIC DNA]</scope>
    <source>
        <strain evidence="2">cv. Yunnan</strain>
        <tissue evidence="1">Vines</tissue>
    </source>
</reference>
<dbReference type="Proteomes" id="UP000249390">
    <property type="component" value="Unassembled WGS sequence"/>
</dbReference>
<dbReference type="EMBL" id="NQVE01000111">
    <property type="protein sequence ID" value="RAL47676.1"/>
    <property type="molecule type" value="Genomic_DNA"/>
</dbReference>
<gene>
    <name evidence="1" type="ORF">DM860_012301</name>
</gene>
<dbReference type="PANTHER" id="PTHR31579:SF14">
    <property type="entry name" value="RNA POLYMERASE SUBUNIT BETA-BETA PROTEIN, PUTATIVE (DUF506)-RELATED"/>
    <property type="match status" value="1"/>
</dbReference>
<keyword evidence="2" id="KW-1185">Reference proteome</keyword>
<dbReference type="Pfam" id="PF04720">
    <property type="entry name" value="PDDEXK_6"/>
    <property type="match status" value="1"/>
</dbReference>
<name>A0A328DQG3_9ASTE</name>
<protein>
    <submittedName>
        <fullName evidence="1">Uncharacterized protein</fullName>
    </submittedName>
</protein>
<comment type="caution">
    <text evidence="1">The sequence shown here is derived from an EMBL/GenBank/DDBJ whole genome shotgun (WGS) entry which is preliminary data.</text>
</comment>